<sequence length="643" mass="73506">MNSVLDSVLSPIIAASPVGLVVGFLVVGAAFVGIYFLVQYARVNETSVQQMVHTLEQGGWVRRVKVVLLLAAIAFMVYLWFFREYAGFKGLPHEKAIEQAEIAREISRGHGFSTKLIRPAALWQFERETGRFPIERIPDTYHAPLNPYINALVFKVMDWANNGVKSLANKAEYFDRYTFEDVMTTKQLVYTYDRIIAFTQLMFFLLAVLINYFTAKRLFDERLAVFSVWLMLLCERFWDYAMSGLPQMLMLLLFSAAAHAMVRAIEAKVAGRSPLPWLIGVGALFGLLALAHGLTIWLFAGALFFSVFYFRPRGRDAAIMLGVFVLFYGPWMIRNQIVCGNPVGLGWYSGLDQVRGSESEIMRSMEMPLTGLSPTVFRAKVQNQIILQMNNIFELLGKSLLAPVFFVGLLHLFKRPETSVFRWFILSMWVSGVFGMAVFGMPETATQVKANDLHILFVPLMVFYGLALVLVMWTRLDINIRLLRLAFLTLIFVISAFPFLNQLTIFFGARTMPVWWPPYYPGSISVLSKWTRENEIIASDMPWAVAWYADRQSLWLPMTVHDFLDLNDYNQLQGRIVGLYLTPVTGDKAFISDIMRGEYKEWSAFITRSVNTKDFPLKAVTPMAVDGESIYYSDRKRWENNEE</sequence>
<feature type="transmembrane region" description="Helical" evidence="8">
    <location>
        <begin position="420"/>
        <end position="441"/>
    </location>
</feature>
<dbReference type="GO" id="GO:0005886">
    <property type="term" value="C:plasma membrane"/>
    <property type="evidence" value="ECO:0007669"/>
    <property type="project" value="UniProtKB-SubCell"/>
</dbReference>
<feature type="domain" description="Glycosyltransferase RgtA/B/C/D-like" evidence="9">
    <location>
        <begin position="196"/>
        <end position="321"/>
    </location>
</feature>
<dbReference type="PANTHER" id="PTHR33908:SF11">
    <property type="entry name" value="MEMBRANE PROTEIN"/>
    <property type="match status" value="1"/>
</dbReference>
<dbReference type="Pfam" id="PF13231">
    <property type="entry name" value="PMT_2"/>
    <property type="match status" value="1"/>
</dbReference>
<dbReference type="eggNOG" id="COG1928">
    <property type="taxonomic scope" value="Bacteria"/>
</dbReference>
<dbReference type="EMBL" id="ABVL01000009">
    <property type="protein sequence ID" value="EDY19109.1"/>
    <property type="molecule type" value="Genomic_DNA"/>
</dbReference>
<reference evidence="10 11" key="1">
    <citation type="journal article" date="2011" name="J. Bacteriol.">
        <title>Genome sequence of Chthoniobacter flavus Ellin428, an aerobic heterotrophic soil bacterium.</title>
        <authorList>
            <person name="Kant R."/>
            <person name="van Passel M.W."/>
            <person name="Palva A."/>
            <person name="Lucas S."/>
            <person name="Lapidus A."/>
            <person name="Glavina Del Rio T."/>
            <person name="Dalin E."/>
            <person name="Tice H."/>
            <person name="Bruce D."/>
            <person name="Goodwin L."/>
            <person name="Pitluck S."/>
            <person name="Larimer F.W."/>
            <person name="Land M.L."/>
            <person name="Hauser L."/>
            <person name="Sangwan P."/>
            <person name="de Vos W.M."/>
            <person name="Janssen P.H."/>
            <person name="Smidt H."/>
        </authorList>
    </citation>
    <scope>NUCLEOTIDE SEQUENCE [LARGE SCALE GENOMIC DNA]</scope>
    <source>
        <strain evidence="10 11">Ellin428</strain>
    </source>
</reference>
<dbReference type="GO" id="GO:0009103">
    <property type="term" value="P:lipopolysaccharide biosynthetic process"/>
    <property type="evidence" value="ECO:0007669"/>
    <property type="project" value="UniProtKB-ARBA"/>
</dbReference>
<dbReference type="RefSeq" id="WP_006980611.1">
    <property type="nucleotide sequence ID" value="NZ_ABVL01000009.1"/>
</dbReference>
<evidence type="ECO:0000256" key="6">
    <source>
        <dbReference type="ARBA" id="ARBA00022989"/>
    </source>
</evidence>
<keyword evidence="7 8" id="KW-0472">Membrane</keyword>
<dbReference type="PANTHER" id="PTHR33908">
    <property type="entry name" value="MANNOSYLTRANSFERASE YKCB-RELATED"/>
    <property type="match status" value="1"/>
</dbReference>
<keyword evidence="4" id="KW-0808">Transferase</keyword>
<name>B4D2Z8_9BACT</name>
<feature type="transmembrane region" description="Helical" evidence="8">
    <location>
        <begin position="12"/>
        <end position="40"/>
    </location>
</feature>
<evidence type="ECO:0000256" key="4">
    <source>
        <dbReference type="ARBA" id="ARBA00022679"/>
    </source>
</evidence>
<evidence type="ECO:0000256" key="7">
    <source>
        <dbReference type="ARBA" id="ARBA00023136"/>
    </source>
</evidence>
<feature type="transmembrane region" description="Helical" evidence="8">
    <location>
        <begin position="317"/>
        <end position="333"/>
    </location>
</feature>
<feature type="transmembrane region" description="Helical" evidence="8">
    <location>
        <begin position="395"/>
        <end position="413"/>
    </location>
</feature>
<comment type="subcellular location">
    <subcellularLocation>
        <location evidence="1">Cell membrane</location>
        <topology evidence="1">Multi-pass membrane protein</topology>
    </subcellularLocation>
</comment>
<keyword evidence="3" id="KW-0328">Glycosyltransferase</keyword>
<accession>B4D2Z8</accession>
<keyword evidence="5 8" id="KW-0812">Transmembrane</keyword>
<evidence type="ECO:0000256" key="2">
    <source>
        <dbReference type="ARBA" id="ARBA00022475"/>
    </source>
</evidence>
<evidence type="ECO:0000256" key="8">
    <source>
        <dbReference type="SAM" id="Phobius"/>
    </source>
</evidence>
<keyword evidence="11" id="KW-1185">Reference proteome</keyword>
<dbReference type="InterPro" id="IPR038731">
    <property type="entry name" value="RgtA/B/C-like"/>
</dbReference>
<proteinExistence type="predicted"/>
<evidence type="ECO:0000256" key="5">
    <source>
        <dbReference type="ARBA" id="ARBA00022692"/>
    </source>
</evidence>
<comment type="caution">
    <text evidence="10">The sequence shown here is derived from an EMBL/GenBank/DDBJ whole genome shotgun (WGS) entry which is preliminary data.</text>
</comment>
<feature type="transmembrane region" description="Helical" evidence="8">
    <location>
        <begin position="60"/>
        <end position="81"/>
    </location>
</feature>
<gene>
    <name evidence="10" type="ORF">CfE428DRAFT_3286</name>
</gene>
<evidence type="ECO:0000256" key="3">
    <source>
        <dbReference type="ARBA" id="ARBA00022676"/>
    </source>
</evidence>
<evidence type="ECO:0000313" key="10">
    <source>
        <dbReference type="EMBL" id="EDY19109.1"/>
    </source>
</evidence>
<feature type="transmembrane region" description="Helical" evidence="8">
    <location>
        <begin position="245"/>
        <end position="265"/>
    </location>
</feature>
<dbReference type="Proteomes" id="UP000005824">
    <property type="component" value="Unassembled WGS sequence"/>
</dbReference>
<feature type="transmembrane region" description="Helical" evidence="8">
    <location>
        <begin position="485"/>
        <end position="509"/>
    </location>
</feature>
<evidence type="ECO:0000259" key="9">
    <source>
        <dbReference type="Pfam" id="PF13231"/>
    </source>
</evidence>
<feature type="transmembrane region" description="Helical" evidence="8">
    <location>
        <begin position="453"/>
        <end position="473"/>
    </location>
</feature>
<evidence type="ECO:0000256" key="1">
    <source>
        <dbReference type="ARBA" id="ARBA00004651"/>
    </source>
</evidence>
<dbReference type="InterPro" id="IPR050297">
    <property type="entry name" value="LipidA_mod_glycosyltrf_83"/>
</dbReference>
<dbReference type="AlphaFoldDB" id="B4D2Z8"/>
<feature type="transmembrane region" description="Helical" evidence="8">
    <location>
        <begin position="195"/>
        <end position="215"/>
    </location>
</feature>
<evidence type="ECO:0000313" key="11">
    <source>
        <dbReference type="Proteomes" id="UP000005824"/>
    </source>
</evidence>
<feature type="transmembrane region" description="Helical" evidence="8">
    <location>
        <begin position="277"/>
        <end position="310"/>
    </location>
</feature>
<protein>
    <recommendedName>
        <fullName evidence="9">Glycosyltransferase RgtA/B/C/D-like domain-containing protein</fullName>
    </recommendedName>
</protein>
<keyword evidence="2" id="KW-1003">Cell membrane</keyword>
<organism evidence="10 11">
    <name type="scientific">Chthoniobacter flavus Ellin428</name>
    <dbReference type="NCBI Taxonomy" id="497964"/>
    <lineage>
        <taxon>Bacteria</taxon>
        <taxon>Pseudomonadati</taxon>
        <taxon>Verrucomicrobiota</taxon>
        <taxon>Spartobacteria</taxon>
        <taxon>Chthoniobacterales</taxon>
        <taxon>Chthoniobacteraceae</taxon>
        <taxon>Chthoniobacter</taxon>
    </lineage>
</organism>
<dbReference type="InParanoid" id="B4D2Z8"/>
<dbReference type="GO" id="GO:0016763">
    <property type="term" value="F:pentosyltransferase activity"/>
    <property type="evidence" value="ECO:0007669"/>
    <property type="project" value="TreeGrafter"/>
</dbReference>
<dbReference type="STRING" id="497964.CfE428DRAFT_3286"/>
<keyword evidence="6 8" id="KW-1133">Transmembrane helix</keyword>